<keyword evidence="1" id="KW-0472">Membrane</keyword>
<reference evidence="2" key="1">
    <citation type="submission" date="1999-04" db="EMBL/GenBank/DDBJ databases">
        <title>Determination of the copy number and localization of the orfs carried within the Borrelia rep loci: demonstration of their proximity to linear plasmid telomeres.</title>
        <authorList>
            <person name="Roberts D.M."/>
            <person name="Carlyon J.A."/>
            <person name="Marconi R.T."/>
        </authorList>
    </citation>
    <scope>NUCLEOTIDE SEQUENCE</scope>
    <source>
        <plasmid evidence="2">unknown</plasmid>
    </source>
</reference>
<evidence type="ECO:0000313" key="2">
    <source>
        <dbReference type="EMBL" id="AAF15405.1"/>
    </source>
</evidence>
<evidence type="ECO:0000256" key="1">
    <source>
        <dbReference type="SAM" id="Phobius"/>
    </source>
</evidence>
<feature type="transmembrane region" description="Helical" evidence="1">
    <location>
        <begin position="50"/>
        <end position="71"/>
    </location>
</feature>
<sequence length="73" mass="8778">MRFIKFTIKLHPINFHIFSNKRNLISNVINLGIKFIEFSIYLSIKFIEFSIYLSIKIILNSINLIIQIFNIRF</sequence>
<dbReference type="EMBL" id="AF145355">
    <property type="protein sequence ID" value="AAF15405.1"/>
    <property type="molecule type" value="Genomic_DNA"/>
</dbReference>
<keyword evidence="2" id="KW-0614">Plasmid</keyword>
<geneLocation type="plasmid" evidence="2">
    <name>unknown</name>
</geneLocation>
<name>Q9RG75_BORPR</name>
<protein>
    <submittedName>
        <fullName evidence="2">RepP3</fullName>
    </submittedName>
</protein>
<proteinExistence type="predicted"/>
<accession>Q9RG75</accession>
<keyword evidence="1" id="KW-1133">Transmembrane helix</keyword>
<gene>
    <name evidence="2" type="primary">repP3-</name>
</gene>
<organism evidence="2">
    <name type="scientific">Borrelia parkeri</name>
    <dbReference type="NCBI Taxonomy" id="141"/>
    <lineage>
        <taxon>Bacteria</taxon>
        <taxon>Pseudomonadati</taxon>
        <taxon>Spirochaetota</taxon>
        <taxon>Spirochaetia</taxon>
        <taxon>Spirochaetales</taxon>
        <taxon>Borreliaceae</taxon>
        <taxon>Borrelia</taxon>
    </lineage>
</organism>
<dbReference type="AlphaFoldDB" id="Q9RG75"/>
<keyword evidence="1" id="KW-0812">Transmembrane</keyword>